<evidence type="ECO:0000313" key="2">
    <source>
        <dbReference type="Proteomes" id="UP001165381"/>
    </source>
</evidence>
<organism evidence="1 2">
    <name type="scientific">Jejuia spongiicola</name>
    <dbReference type="NCBI Taxonomy" id="2942207"/>
    <lineage>
        <taxon>Bacteria</taxon>
        <taxon>Pseudomonadati</taxon>
        <taxon>Bacteroidota</taxon>
        <taxon>Flavobacteriia</taxon>
        <taxon>Flavobacteriales</taxon>
        <taxon>Flavobacteriaceae</taxon>
        <taxon>Jejuia</taxon>
    </lineage>
</organism>
<sequence>MKNIKFKYRTAVLLIGLVFIATVSCERDLSDEVEFATNSSAGEIFTDSPIGLGTNFYFPFLGSKATAWTVDDSEGYESQSSMRFDVPNANDPDGSYAGAIFRTDGAGRDLTGYDALTFWAKASQGVVIGQLGFGQDFLENKYQAQIENVSFSTNWVKYVIPIPDASKLFEERGMFWYSAGTQDTGGLGYTFWIDDLKFEKLGTIGQPIPKIYGGADVETQTFVETGGLVDAPTVTFNLSSGQNISVNASRSYFDWTSSDSNVLIIDETGTFESLNIGRSVITASSAGVQAEGSLIVDVLGEFNFAPTPTRDSNNVISIFSDVYDNVPVDFFNGFWEPFQTTGSDDFEIKGDNILNYTNFNFVGTQFQNPTIDATGKPNLHINMFIPGDIPSNLDFLISIVSFDDGGTESGRQQAFFKASDFVSNTWSTLEIPISLADKSKIGLLIYENVNGSSLTNFYLDNIYFYSE</sequence>
<dbReference type="GO" id="GO:0016787">
    <property type="term" value="F:hydrolase activity"/>
    <property type="evidence" value="ECO:0007669"/>
    <property type="project" value="UniProtKB-KW"/>
</dbReference>
<reference evidence="1" key="1">
    <citation type="submission" date="2022-05" db="EMBL/GenBank/DDBJ databases">
        <authorList>
            <person name="Park J.-S."/>
        </authorList>
    </citation>
    <scope>NUCLEOTIDE SEQUENCE</scope>
    <source>
        <strain evidence="1">2012CJ34-3</strain>
    </source>
</reference>
<gene>
    <name evidence="1" type="ORF">M3P09_15425</name>
</gene>
<dbReference type="InterPro" id="IPR008964">
    <property type="entry name" value="Invasin/intimin_cell_adhesion"/>
</dbReference>
<dbReference type="Gene3D" id="2.60.40.1080">
    <property type="match status" value="1"/>
</dbReference>
<protein>
    <submittedName>
        <fullName evidence="1">Glycosyl hydrolase family 16</fullName>
    </submittedName>
</protein>
<dbReference type="SUPFAM" id="SSF49785">
    <property type="entry name" value="Galactose-binding domain-like"/>
    <property type="match status" value="1"/>
</dbReference>
<dbReference type="InterPro" id="IPR008979">
    <property type="entry name" value="Galactose-bd-like_sf"/>
</dbReference>
<name>A0ABT0QHD0_9FLAO</name>
<keyword evidence="2" id="KW-1185">Reference proteome</keyword>
<dbReference type="EMBL" id="JAMFLZ010000008">
    <property type="protein sequence ID" value="MCL6296402.1"/>
    <property type="molecule type" value="Genomic_DNA"/>
</dbReference>
<dbReference type="RefSeq" id="WP_249973827.1">
    <property type="nucleotide sequence ID" value="NZ_JAMFLZ010000008.1"/>
</dbReference>
<dbReference type="Gene3D" id="2.60.120.430">
    <property type="entry name" value="Galactose-binding lectin"/>
    <property type="match status" value="1"/>
</dbReference>
<comment type="caution">
    <text evidence="1">The sequence shown here is derived from an EMBL/GenBank/DDBJ whole genome shotgun (WGS) entry which is preliminary data.</text>
</comment>
<keyword evidence="1" id="KW-0378">Hydrolase</keyword>
<dbReference type="SUPFAM" id="SSF49373">
    <property type="entry name" value="Invasin/intimin cell-adhesion fragments"/>
    <property type="match status" value="1"/>
</dbReference>
<evidence type="ECO:0000313" key="1">
    <source>
        <dbReference type="EMBL" id="MCL6296402.1"/>
    </source>
</evidence>
<dbReference type="PROSITE" id="PS51257">
    <property type="entry name" value="PROKAR_LIPOPROTEIN"/>
    <property type="match status" value="1"/>
</dbReference>
<accession>A0ABT0QHD0</accession>
<dbReference type="Proteomes" id="UP001165381">
    <property type="component" value="Unassembled WGS sequence"/>
</dbReference>
<proteinExistence type="predicted"/>